<evidence type="ECO:0000256" key="2">
    <source>
        <dbReference type="ARBA" id="ARBA00018718"/>
    </source>
</evidence>
<dbReference type="PANTHER" id="PTHR30346">
    <property type="entry name" value="TRANSCRIPTIONAL DUAL REGULATOR HCAR-RELATED"/>
    <property type="match status" value="1"/>
</dbReference>
<dbReference type="FunFam" id="1.10.10.10:FF:000001">
    <property type="entry name" value="LysR family transcriptional regulator"/>
    <property type="match status" value="1"/>
</dbReference>
<dbReference type="PATRIC" id="fig|226900.8.peg.4814"/>
<dbReference type="SUPFAM" id="SSF46785">
    <property type="entry name" value="Winged helix' DNA-binding domain"/>
    <property type="match status" value="1"/>
</dbReference>
<dbReference type="Proteomes" id="UP000001417">
    <property type="component" value="Chromosome"/>
</dbReference>
<organism evidence="7 8">
    <name type="scientific">Bacillus cereus (strain ATCC 14579 / DSM 31 / CCUG 7414 / JCM 2152 / NBRC 15305 / NCIMB 9373 / NCTC 2599 / NRRL B-3711)</name>
    <dbReference type="NCBI Taxonomy" id="226900"/>
    <lineage>
        <taxon>Bacteria</taxon>
        <taxon>Bacillati</taxon>
        <taxon>Bacillota</taxon>
        <taxon>Bacilli</taxon>
        <taxon>Bacillales</taxon>
        <taxon>Bacillaceae</taxon>
        <taxon>Bacillus</taxon>
        <taxon>Bacillus cereus group</taxon>
    </lineage>
</organism>
<dbReference type="EMBL" id="AE016877">
    <property type="protein sequence ID" value="AAP11557.1"/>
    <property type="molecule type" value="Genomic_DNA"/>
</dbReference>
<comment type="similarity">
    <text evidence="1">Belongs to the LysR transcriptional regulatory family.</text>
</comment>
<dbReference type="Gene3D" id="3.40.190.10">
    <property type="entry name" value="Periplasmic binding protein-like II"/>
    <property type="match status" value="2"/>
</dbReference>
<evidence type="ECO:0000313" key="7">
    <source>
        <dbReference type="EMBL" id="AAP11557.1"/>
    </source>
</evidence>
<keyword evidence="4" id="KW-0238">DNA-binding</keyword>
<name>Q817A8_BACCR</name>
<dbReference type="HOGENOM" id="CLU_039613_6_2_9"/>
<dbReference type="SUPFAM" id="SSF53850">
    <property type="entry name" value="Periplasmic binding protein-like II"/>
    <property type="match status" value="1"/>
</dbReference>
<dbReference type="InterPro" id="IPR005119">
    <property type="entry name" value="LysR_subst-bd"/>
</dbReference>
<evidence type="ECO:0000313" key="8">
    <source>
        <dbReference type="Proteomes" id="UP000001417"/>
    </source>
</evidence>
<feature type="domain" description="HTH lysR-type" evidence="6">
    <location>
        <begin position="7"/>
        <end position="64"/>
    </location>
</feature>
<proteinExistence type="inferred from homology"/>
<dbReference type="Pfam" id="PF00126">
    <property type="entry name" value="HTH_1"/>
    <property type="match status" value="1"/>
</dbReference>
<keyword evidence="8" id="KW-1185">Reference proteome</keyword>
<dbReference type="InterPro" id="IPR036390">
    <property type="entry name" value="WH_DNA-bd_sf"/>
</dbReference>
<keyword evidence="3" id="KW-0805">Transcription regulation</keyword>
<dbReference type="InterPro" id="IPR000847">
    <property type="entry name" value="LysR_HTH_N"/>
</dbReference>
<evidence type="ECO:0000259" key="6">
    <source>
        <dbReference type="PROSITE" id="PS50931"/>
    </source>
</evidence>
<dbReference type="Gene3D" id="1.10.10.10">
    <property type="entry name" value="Winged helix-like DNA-binding domain superfamily/Winged helix DNA-binding domain"/>
    <property type="match status" value="1"/>
</dbReference>
<dbReference type="GO" id="GO:0032993">
    <property type="term" value="C:protein-DNA complex"/>
    <property type="evidence" value="ECO:0000318"/>
    <property type="project" value="GO_Central"/>
</dbReference>
<dbReference type="CDD" id="cd05466">
    <property type="entry name" value="PBP2_LTTR_substrate"/>
    <property type="match status" value="1"/>
</dbReference>
<dbReference type="KEGG" id="bce:BC4650"/>
<dbReference type="PROSITE" id="PS50931">
    <property type="entry name" value="HTH_LYSR"/>
    <property type="match status" value="1"/>
</dbReference>
<dbReference type="GO" id="GO:0006355">
    <property type="term" value="P:regulation of DNA-templated transcription"/>
    <property type="evidence" value="ECO:0000318"/>
    <property type="project" value="GO_Central"/>
</dbReference>
<dbReference type="InterPro" id="IPR036388">
    <property type="entry name" value="WH-like_DNA-bd_sf"/>
</dbReference>
<evidence type="ECO:0000256" key="4">
    <source>
        <dbReference type="ARBA" id="ARBA00023125"/>
    </source>
</evidence>
<protein>
    <recommendedName>
        <fullName evidence="2">HTH-type transcriptional regulator CzcR</fullName>
    </recommendedName>
</protein>
<evidence type="ECO:0000256" key="1">
    <source>
        <dbReference type="ARBA" id="ARBA00009437"/>
    </source>
</evidence>
<dbReference type="GO" id="GO:0003677">
    <property type="term" value="F:DNA binding"/>
    <property type="evidence" value="ECO:0007669"/>
    <property type="project" value="UniProtKB-KW"/>
</dbReference>
<dbReference type="AlphaFoldDB" id="Q817A8"/>
<reference evidence="7 8" key="1">
    <citation type="journal article" date="2003" name="Nature">
        <title>Genome sequence of Bacillus cereus and comparative analysis with Bacillus anthracis.</title>
        <authorList>
            <person name="Ivanova N."/>
            <person name="Sorokin A."/>
            <person name="Anderson I."/>
            <person name="Galleron N."/>
            <person name="Candelon B."/>
            <person name="Kapatral V."/>
            <person name="Bhattacharyya A."/>
            <person name="Reznik G."/>
            <person name="Mikhailova N."/>
            <person name="Lapidus A."/>
            <person name="Chu L."/>
            <person name="Mazur M."/>
            <person name="Goltsman E."/>
            <person name="Larsen N."/>
            <person name="D'Souza M."/>
            <person name="Walunas T."/>
            <person name="Grechkin Y."/>
            <person name="Pusch G."/>
            <person name="Haselkorn R."/>
            <person name="Fonstein M."/>
            <person name="Ehrlich S.D."/>
            <person name="Overbeek R."/>
            <person name="Kyrpides N."/>
        </authorList>
    </citation>
    <scope>NUCLEOTIDE SEQUENCE [LARGE SCALE GENOMIC DNA]</scope>
    <source>
        <strain evidence="8">ATCC 14579 / DSM 31 / CCUG 7414 / JCM 2152 / NBRC 15305 / NCIMB 9373 / NCTC 2599 / NRRL B-3711</strain>
    </source>
</reference>
<evidence type="ECO:0000256" key="5">
    <source>
        <dbReference type="ARBA" id="ARBA00023163"/>
    </source>
</evidence>
<dbReference type="GO" id="GO:0003700">
    <property type="term" value="F:DNA-binding transcription factor activity"/>
    <property type="evidence" value="ECO:0000318"/>
    <property type="project" value="GO_Central"/>
</dbReference>
<dbReference type="PRINTS" id="PR00039">
    <property type="entry name" value="HTHLYSR"/>
</dbReference>
<gene>
    <name evidence="7" type="ordered locus">BC_4650</name>
</gene>
<keyword evidence="5" id="KW-0804">Transcription</keyword>
<dbReference type="PANTHER" id="PTHR30346:SF0">
    <property type="entry name" value="HCA OPERON TRANSCRIPTIONAL ACTIVATOR HCAR"/>
    <property type="match status" value="1"/>
</dbReference>
<sequence>MLEVCTMDLEAVRSFIEVKHTRSLSKASKILHISQPALSKQIQKLEADLEVTLLKRSAQGVELTEAGELFIKRMLPILEQINEVKTEMRGYQENRKFSIGILPSLAEHYISECKDILGDEFEVEWQIGHTEVLRDLFKAREIDAMFIDSVVEGATYIKEVQQEKIVCAVSNNHPYKEKIVIQIEELHNEKLIVYPEICDVRKMIMNMFHEIGVKPTIAVETSYAEPMLAMVKAGLGITLLPERAVEQSVRQGNVHVISVEPPLMRKIYFVSHTKDCLLLQSFEDRE</sequence>
<evidence type="ECO:0000256" key="3">
    <source>
        <dbReference type="ARBA" id="ARBA00023015"/>
    </source>
</evidence>
<accession>Q817A8</accession>
<dbReference type="Pfam" id="PF03466">
    <property type="entry name" value="LysR_substrate"/>
    <property type="match status" value="1"/>
</dbReference>